<sequence>MVKQGIYDIAVQNIEHANYAKQQFIKKGFEVLDGTSFNEFVVKFDKPIQQVNEELVKYNIIGGFDLGVVSDDFKNHMLIAVTELRTKDEIDTFVEKAGELND</sequence>
<dbReference type="Pfam" id="PF02347">
    <property type="entry name" value="GDC-P"/>
    <property type="match status" value="1"/>
</dbReference>
<dbReference type="SUPFAM" id="SSF53383">
    <property type="entry name" value="PLP-dependent transferases"/>
    <property type="match status" value="1"/>
</dbReference>
<gene>
    <name evidence="3" type="primary">gcvPA_3</name>
    <name evidence="3" type="ORF">NCTC7878_01453</name>
</gene>
<dbReference type="Proteomes" id="UP000249913">
    <property type="component" value="Unassembled WGS sequence"/>
</dbReference>
<keyword evidence="1 3" id="KW-0560">Oxidoreductase</keyword>
<protein>
    <submittedName>
        <fullName evidence="3">Glycine dehydrogenase</fullName>
        <ecNumber evidence="3">1.4.4.2</ecNumber>
    </submittedName>
</protein>
<dbReference type="GO" id="GO:0009116">
    <property type="term" value="P:nucleoside metabolic process"/>
    <property type="evidence" value="ECO:0007669"/>
    <property type="project" value="InterPro"/>
</dbReference>
<dbReference type="EMBL" id="UAUX01000007">
    <property type="protein sequence ID" value="SPZ98064.1"/>
    <property type="molecule type" value="Genomic_DNA"/>
</dbReference>
<proteinExistence type="predicted"/>
<dbReference type="PANTHER" id="PTHR42806:SF1">
    <property type="entry name" value="GLYCINE DEHYDROGENASE (DECARBOXYLATING)"/>
    <property type="match status" value="1"/>
</dbReference>
<reference evidence="3 4" key="1">
    <citation type="submission" date="2018-06" db="EMBL/GenBank/DDBJ databases">
        <authorList>
            <consortium name="Pathogen Informatics"/>
            <person name="Doyle S."/>
        </authorList>
    </citation>
    <scope>NUCLEOTIDE SEQUENCE [LARGE SCALE GENOMIC DNA]</scope>
    <source>
        <strain evidence="3 4">NCTC7878</strain>
    </source>
</reference>
<evidence type="ECO:0000259" key="2">
    <source>
        <dbReference type="Pfam" id="PF02347"/>
    </source>
</evidence>
<dbReference type="InterPro" id="IPR049315">
    <property type="entry name" value="GDC-P_N"/>
</dbReference>
<accession>A0A2X2JVP5</accession>
<organism evidence="3 4">
    <name type="scientific">Staphylococcus aureus</name>
    <dbReference type="NCBI Taxonomy" id="1280"/>
    <lineage>
        <taxon>Bacteria</taxon>
        <taxon>Bacillati</taxon>
        <taxon>Bacillota</taxon>
        <taxon>Bacilli</taxon>
        <taxon>Bacillales</taxon>
        <taxon>Staphylococcaceae</taxon>
        <taxon>Staphylococcus</taxon>
    </lineage>
</organism>
<dbReference type="InterPro" id="IPR023010">
    <property type="entry name" value="GcvPA"/>
</dbReference>
<evidence type="ECO:0000256" key="1">
    <source>
        <dbReference type="ARBA" id="ARBA00023002"/>
    </source>
</evidence>
<dbReference type="InterPro" id="IPR015424">
    <property type="entry name" value="PyrdxlP-dep_Trfase"/>
</dbReference>
<name>A0A2X2JVP5_STAAU</name>
<dbReference type="GO" id="GO:0004375">
    <property type="term" value="F:glycine dehydrogenase (decarboxylating) activity"/>
    <property type="evidence" value="ECO:0007669"/>
    <property type="project" value="UniProtKB-EC"/>
</dbReference>
<feature type="domain" description="Glycine cleavage system P-protein N-terminal" evidence="2">
    <location>
        <begin position="3"/>
        <end position="94"/>
    </location>
</feature>
<evidence type="ECO:0000313" key="3">
    <source>
        <dbReference type="EMBL" id="SPZ98064.1"/>
    </source>
</evidence>
<dbReference type="InterPro" id="IPR015422">
    <property type="entry name" value="PyrdxlP-dep_Trfase_small"/>
</dbReference>
<dbReference type="AlphaFoldDB" id="A0A2X2JVP5"/>
<dbReference type="Gene3D" id="3.90.1150.10">
    <property type="entry name" value="Aspartate Aminotransferase, domain 1"/>
    <property type="match status" value="1"/>
</dbReference>
<dbReference type="EC" id="1.4.4.2" evidence="3"/>
<dbReference type="PANTHER" id="PTHR42806">
    <property type="entry name" value="GLYCINE CLEAVAGE SYSTEM P-PROTEIN"/>
    <property type="match status" value="1"/>
</dbReference>
<evidence type="ECO:0000313" key="4">
    <source>
        <dbReference type="Proteomes" id="UP000249913"/>
    </source>
</evidence>